<dbReference type="PANTHER" id="PTHR43861">
    <property type="entry name" value="TRANS-ACONITATE 2-METHYLTRANSFERASE-RELATED"/>
    <property type="match status" value="1"/>
</dbReference>
<keyword evidence="1" id="KW-0808">Transferase</keyword>
<dbReference type="GO" id="GO:0032259">
    <property type="term" value="P:methylation"/>
    <property type="evidence" value="ECO:0007669"/>
    <property type="project" value="UniProtKB-KW"/>
</dbReference>
<evidence type="ECO:0000313" key="4">
    <source>
        <dbReference type="Proteomes" id="UP001501772"/>
    </source>
</evidence>
<evidence type="ECO:0000259" key="2">
    <source>
        <dbReference type="Pfam" id="PF13649"/>
    </source>
</evidence>
<proteinExistence type="predicted"/>
<dbReference type="Proteomes" id="UP001501772">
    <property type="component" value="Unassembled WGS sequence"/>
</dbReference>
<evidence type="ECO:0000313" key="3">
    <source>
        <dbReference type="EMBL" id="GAA4197068.1"/>
    </source>
</evidence>
<dbReference type="InterPro" id="IPR041698">
    <property type="entry name" value="Methyltransf_25"/>
</dbReference>
<name>A0ABP8B3B9_9SPHI</name>
<dbReference type="Gene3D" id="2.20.130.10">
    <property type="entry name" value="CAC2371-like domains"/>
    <property type="match status" value="1"/>
</dbReference>
<comment type="caution">
    <text evidence="3">The sequence shown here is derived from an EMBL/GenBank/DDBJ whole genome shotgun (WGS) entry which is preliminary data.</text>
</comment>
<keyword evidence="3" id="KW-0489">Methyltransferase</keyword>
<protein>
    <submittedName>
        <fullName evidence="3">Class I SAM-dependent methyltransferase</fullName>
    </submittedName>
</protein>
<dbReference type="Gene3D" id="3.40.50.150">
    <property type="entry name" value="Vaccinia Virus protein VP39"/>
    <property type="match status" value="1"/>
</dbReference>
<dbReference type="InterPro" id="IPR029063">
    <property type="entry name" value="SAM-dependent_MTases_sf"/>
</dbReference>
<reference evidence="4" key="1">
    <citation type="journal article" date="2019" name="Int. J. Syst. Evol. Microbiol.">
        <title>The Global Catalogue of Microorganisms (GCM) 10K type strain sequencing project: providing services to taxonomists for standard genome sequencing and annotation.</title>
        <authorList>
            <consortium name="The Broad Institute Genomics Platform"/>
            <consortium name="The Broad Institute Genome Sequencing Center for Infectious Disease"/>
            <person name="Wu L."/>
            <person name="Ma J."/>
        </authorList>
    </citation>
    <scope>NUCLEOTIDE SEQUENCE [LARGE SCALE GENOMIC DNA]</scope>
    <source>
        <strain evidence="4">JCM 17626</strain>
    </source>
</reference>
<dbReference type="RefSeq" id="WP_344848909.1">
    <property type="nucleotide sequence ID" value="NZ_BAABBY010000001.1"/>
</dbReference>
<accession>A0ABP8B3B9</accession>
<dbReference type="SUPFAM" id="SSF53335">
    <property type="entry name" value="S-adenosyl-L-methionine-dependent methyltransferases"/>
    <property type="match status" value="1"/>
</dbReference>
<dbReference type="GO" id="GO:0008168">
    <property type="term" value="F:methyltransferase activity"/>
    <property type="evidence" value="ECO:0007669"/>
    <property type="project" value="UniProtKB-KW"/>
</dbReference>
<dbReference type="CDD" id="cd02440">
    <property type="entry name" value="AdoMet_MTases"/>
    <property type="match status" value="1"/>
</dbReference>
<organism evidence="3 4">
    <name type="scientific">Pedobacter jeongneungensis</name>
    <dbReference type="NCBI Taxonomy" id="947309"/>
    <lineage>
        <taxon>Bacteria</taxon>
        <taxon>Pseudomonadati</taxon>
        <taxon>Bacteroidota</taxon>
        <taxon>Sphingobacteriia</taxon>
        <taxon>Sphingobacteriales</taxon>
        <taxon>Sphingobacteriaceae</taxon>
        <taxon>Pedobacter</taxon>
    </lineage>
</organism>
<evidence type="ECO:0000256" key="1">
    <source>
        <dbReference type="ARBA" id="ARBA00022679"/>
    </source>
</evidence>
<sequence length="250" mass="28910">MSANFRLYSQYYDLLYRDKSYEAEVDYLDALIKQYDSESKKIIELGSGTGKHANLLSARGYQILGLERSPEMVDIANRSKAINVDFKVADITNFEIGQFFDIALSLFHVISYLINSQSLIDTFRNVHRHLNSGGLFIFDVWHSLAVNFQVPEKRTKIFQDQNIEVTRNANPVIRQELNVVEVNYDITVKDLRDGSTHFFEEQHPMRHFSRPEIELLACATGFELIHSEEFISKNTPTSETWGVCYILKKL</sequence>
<gene>
    <name evidence="3" type="ORF">GCM10022289_03710</name>
</gene>
<dbReference type="Pfam" id="PF13649">
    <property type="entry name" value="Methyltransf_25"/>
    <property type="match status" value="1"/>
</dbReference>
<keyword evidence="4" id="KW-1185">Reference proteome</keyword>
<feature type="domain" description="Methyltransferase" evidence="2">
    <location>
        <begin position="42"/>
        <end position="134"/>
    </location>
</feature>
<dbReference type="EMBL" id="BAABBY010000001">
    <property type="protein sequence ID" value="GAA4197068.1"/>
    <property type="molecule type" value="Genomic_DNA"/>
</dbReference>